<protein>
    <recommendedName>
        <fullName evidence="1">HPt domain-containing protein</fullName>
    </recommendedName>
</protein>
<dbReference type="EMBL" id="VSSQ01034772">
    <property type="protein sequence ID" value="MPM86824.1"/>
    <property type="molecule type" value="Genomic_DNA"/>
</dbReference>
<dbReference type="GO" id="GO:0000160">
    <property type="term" value="P:phosphorelay signal transduction system"/>
    <property type="evidence" value="ECO:0007669"/>
    <property type="project" value="InterPro"/>
</dbReference>
<dbReference type="PROSITE" id="PS50894">
    <property type="entry name" value="HPT"/>
    <property type="match status" value="1"/>
</dbReference>
<dbReference type="Gene3D" id="1.20.120.160">
    <property type="entry name" value="HPT domain"/>
    <property type="match status" value="1"/>
</dbReference>
<accession>A0A645DBU3</accession>
<evidence type="ECO:0000259" key="1">
    <source>
        <dbReference type="PROSITE" id="PS50894"/>
    </source>
</evidence>
<sequence length="125" mass="13705">MTDATDALPDLPGIDKAAGLRRLMNKPSLYEKVLRDFHARFHHETQTLRAAIDRGDLVTAERLAHSAKGLAGTIGAVGLQDIALLLERALHDDDPLWEDYFAGFEQELTLVLTGIAQGFDIPADN</sequence>
<dbReference type="InterPro" id="IPR036641">
    <property type="entry name" value="HPT_dom_sf"/>
</dbReference>
<evidence type="ECO:0000313" key="2">
    <source>
        <dbReference type="EMBL" id="MPM86824.1"/>
    </source>
</evidence>
<dbReference type="InterPro" id="IPR008207">
    <property type="entry name" value="Sig_transdc_His_kin_Hpt_dom"/>
</dbReference>
<name>A0A645DBU3_9ZZZZ</name>
<dbReference type="AlphaFoldDB" id="A0A645DBU3"/>
<dbReference type="Pfam" id="PF01627">
    <property type="entry name" value="Hpt"/>
    <property type="match status" value="1"/>
</dbReference>
<gene>
    <name evidence="2" type="ORF">SDC9_133916</name>
</gene>
<feature type="domain" description="HPt" evidence="1">
    <location>
        <begin position="26"/>
        <end position="125"/>
    </location>
</feature>
<proteinExistence type="predicted"/>
<reference evidence="2" key="1">
    <citation type="submission" date="2019-08" db="EMBL/GenBank/DDBJ databases">
        <authorList>
            <person name="Kucharzyk K."/>
            <person name="Murdoch R.W."/>
            <person name="Higgins S."/>
            <person name="Loffler F."/>
        </authorList>
    </citation>
    <scope>NUCLEOTIDE SEQUENCE</scope>
</reference>
<comment type="caution">
    <text evidence="2">The sequence shown here is derived from an EMBL/GenBank/DDBJ whole genome shotgun (WGS) entry which is preliminary data.</text>
</comment>
<dbReference type="SUPFAM" id="SSF47226">
    <property type="entry name" value="Histidine-containing phosphotransfer domain, HPT domain"/>
    <property type="match status" value="1"/>
</dbReference>
<organism evidence="2">
    <name type="scientific">bioreactor metagenome</name>
    <dbReference type="NCBI Taxonomy" id="1076179"/>
    <lineage>
        <taxon>unclassified sequences</taxon>
        <taxon>metagenomes</taxon>
        <taxon>ecological metagenomes</taxon>
    </lineage>
</organism>